<proteinExistence type="predicted"/>
<dbReference type="KEGG" id="mpar:F7D14_05085"/>
<dbReference type="EMBL" id="CP044331">
    <property type="protein sequence ID" value="QGM96909.1"/>
    <property type="molecule type" value="Genomic_DNA"/>
</dbReference>
<accession>A0A6B8M558</accession>
<evidence type="ECO:0000313" key="1">
    <source>
        <dbReference type="EMBL" id="QGM96909.1"/>
    </source>
</evidence>
<evidence type="ECO:0000313" key="2">
    <source>
        <dbReference type="Proteomes" id="UP000422569"/>
    </source>
</evidence>
<dbReference type="AlphaFoldDB" id="A0A6B8M558"/>
<dbReference type="RefSeq" id="WP_016922159.1">
    <property type="nucleotide sequence ID" value="NZ_CP044331.1"/>
</dbReference>
<gene>
    <name evidence="1" type="ORF">F7D14_05085</name>
</gene>
<organism evidence="1 2">
    <name type="scientific">Methylocystis parvus</name>
    <dbReference type="NCBI Taxonomy" id="134"/>
    <lineage>
        <taxon>Bacteria</taxon>
        <taxon>Pseudomonadati</taxon>
        <taxon>Pseudomonadota</taxon>
        <taxon>Alphaproteobacteria</taxon>
        <taxon>Hyphomicrobiales</taxon>
        <taxon>Methylocystaceae</taxon>
        <taxon>Methylocystis</taxon>
    </lineage>
</organism>
<evidence type="ECO:0008006" key="3">
    <source>
        <dbReference type="Google" id="ProtNLM"/>
    </source>
</evidence>
<sequence>MGRLADVYLPEFQFAERHEGVAAASPRQIFAVIPTLSVSDDAALRALIALRETPARLLGRKRDAPFGMDRFTKLGESGTEIAFGLCGRFWRADYGLVSIRDAAAYRAFAAPGVPKLLMSFDLEATAGGTKILTETRVHCPDADAYRAFAPYWFAIRLGSGFIRRRMLGVISRRARLA</sequence>
<protein>
    <recommendedName>
        <fullName evidence="3">DUF2867 domain-containing protein</fullName>
    </recommendedName>
</protein>
<reference evidence="1 2" key="1">
    <citation type="submission" date="2019-09" db="EMBL/GenBank/DDBJ databases">
        <title>Isolation and complete genome sequencing of Methylocystis species.</title>
        <authorList>
            <person name="Rumah B.L."/>
            <person name="Stead C.E."/>
            <person name="Stevens B.C."/>
            <person name="Minton N.P."/>
            <person name="Grosse-Honebrink A."/>
            <person name="Zhang Y."/>
        </authorList>
    </citation>
    <scope>NUCLEOTIDE SEQUENCE [LARGE SCALE GENOMIC DNA]</scope>
    <source>
        <strain evidence="1 2">BRCS2</strain>
    </source>
</reference>
<dbReference type="Proteomes" id="UP000422569">
    <property type="component" value="Chromosome"/>
</dbReference>
<keyword evidence="2" id="KW-1185">Reference proteome</keyword>
<name>A0A6B8M558_9HYPH</name>